<comment type="caution">
    <text evidence="1">The sequence shown here is derived from an EMBL/GenBank/DDBJ whole genome shotgun (WGS) entry which is preliminary data.</text>
</comment>
<dbReference type="STRING" id="537013.CLOSTMETH_02057"/>
<evidence type="ECO:0000313" key="1">
    <source>
        <dbReference type="EMBL" id="EEG30326.1"/>
    </source>
</evidence>
<gene>
    <name evidence="1" type="ORF">CLOSTMETH_02057</name>
</gene>
<dbReference type="Proteomes" id="UP000003340">
    <property type="component" value="Unassembled WGS sequence"/>
</dbReference>
<protein>
    <submittedName>
        <fullName evidence="1">Uncharacterized protein</fullName>
    </submittedName>
</protein>
<dbReference type="AlphaFoldDB" id="C0EDX8"/>
<proteinExistence type="predicted"/>
<dbReference type="HOGENOM" id="CLU_2715262_0_0_9"/>
<reference evidence="1 2" key="2">
    <citation type="submission" date="2009-02" db="EMBL/GenBank/DDBJ databases">
        <title>Draft genome sequence of Clostridium methylpentosum (DSM 5476).</title>
        <authorList>
            <person name="Sudarsanam P."/>
            <person name="Ley R."/>
            <person name="Guruge J."/>
            <person name="Turnbaugh P.J."/>
            <person name="Mahowald M."/>
            <person name="Liep D."/>
            <person name="Gordon J."/>
        </authorList>
    </citation>
    <scope>NUCLEOTIDE SEQUENCE [LARGE SCALE GENOMIC DNA]</scope>
    <source>
        <strain evidence="1 2">DSM 5476</strain>
    </source>
</reference>
<dbReference type="EMBL" id="ACEC01000066">
    <property type="protein sequence ID" value="EEG30326.1"/>
    <property type="molecule type" value="Genomic_DNA"/>
</dbReference>
<name>C0EDX8_9FIRM</name>
<sequence>MLASFRFFLSLGKTGEFKTAANRTALKERGPICCVVKVQSVRRCSRNQFALGLTQRFSIYLWENIERTHVTV</sequence>
<evidence type="ECO:0000313" key="2">
    <source>
        <dbReference type="Proteomes" id="UP000003340"/>
    </source>
</evidence>
<accession>C0EDX8</accession>
<reference evidence="1 2" key="1">
    <citation type="submission" date="2009-01" db="EMBL/GenBank/DDBJ databases">
        <authorList>
            <person name="Fulton L."/>
            <person name="Clifton S."/>
            <person name="Fulton B."/>
            <person name="Xu J."/>
            <person name="Minx P."/>
            <person name="Pepin K.H."/>
            <person name="Johnson M."/>
            <person name="Bhonagiri V."/>
            <person name="Nash W.E."/>
            <person name="Mardis E.R."/>
            <person name="Wilson R.K."/>
        </authorList>
    </citation>
    <scope>NUCLEOTIDE SEQUENCE [LARGE SCALE GENOMIC DNA]</scope>
    <source>
        <strain evidence="1 2">DSM 5476</strain>
    </source>
</reference>
<keyword evidence="2" id="KW-1185">Reference proteome</keyword>
<organism evidence="1 2">
    <name type="scientific">[Clostridium] methylpentosum DSM 5476</name>
    <dbReference type="NCBI Taxonomy" id="537013"/>
    <lineage>
        <taxon>Bacteria</taxon>
        <taxon>Bacillati</taxon>
        <taxon>Bacillota</taxon>
        <taxon>Clostridia</taxon>
        <taxon>Eubacteriales</taxon>
        <taxon>Oscillospiraceae</taxon>
        <taxon>Oscillospiraceae incertae sedis</taxon>
    </lineage>
</organism>